<proteinExistence type="predicted"/>
<comment type="caution">
    <text evidence="2">The sequence shown here is derived from an EMBL/GenBank/DDBJ whole genome shotgun (WGS) entry which is preliminary data.</text>
</comment>
<evidence type="ECO:0000313" key="2">
    <source>
        <dbReference type="EMBL" id="GHO95592.1"/>
    </source>
</evidence>
<reference evidence="2" key="1">
    <citation type="submission" date="2020-10" db="EMBL/GenBank/DDBJ databases">
        <title>Taxonomic study of unclassified bacteria belonging to the class Ktedonobacteria.</title>
        <authorList>
            <person name="Yabe S."/>
            <person name="Wang C.M."/>
            <person name="Zheng Y."/>
            <person name="Sakai Y."/>
            <person name="Cavaletti L."/>
            <person name="Monciardini P."/>
            <person name="Donadio S."/>
        </authorList>
    </citation>
    <scope>NUCLEOTIDE SEQUENCE</scope>
    <source>
        <strain evidence="2">ID150040</strain>
    </source>
</reference>
<sequence>MSTASFDQTQYKLAQRQSWDSVASGWLTWWETFEQAGQTVSDHLIALARIAPGQQVLDIATGIGEPAMTAARQVGPTGGVTAFDLSPQMVMIARERAAALDIQNIVFHAGDAEQLDLQEASFDAILSRWGMMFFSNLVPTLDSMRRRLKRGGRLAAAVWSTAERAQVASLPLIVIGRHIQLQPPAPGTPGPFSLADIGHID</sequence>
<dbReference type="RefSeq" id="WP_220206262.1">
    <property type="nucleotide sequence ID" value="NZ_BNJK01000001.1"/>
</dbReference>
<name>A0A8J3IRG8_9CHLR</name>
<dbReference type="Gene3D" id="3.40.50.150">
    <property type="entry name" value="Vaccinia Virus protein VP39"/>
    <property type="match status" value="1"/>
</dbReference>
<feature type="domain" description="Methyltransferase" evidence="1">
    <location>
        <begin position="52"/>
        <end position="160"/>
    </location>
</feature>
<accession>A0A8J3IRG8</accession>
<dbReference type="CDD" id="cd02440">
    <property type="entry name" value="AdoMet_MTases"/>
    <property type="match status" value="1"/>
</dbReference>
<evidence type="ECO:0000259" key="1">
    <source>
        <dbReference type="Pfam" id="PF13847"/>
    </source>
</evidence>
<dbReference type="InterPro" id="IPR029063">
    <property type="entry name" value="SAM-dependent_MTases_sf"/>
</dbReference>
<evidence type="ECO:0000313" key="3">
    <source>
        <dbReference type="Proteomes" id="UP000597444"/>
    </source>
</evidence>
<dbReference type="Pfam" id="PF13847">
    <property type="entry name" value="Methyltransf_31"/>
    <property type="match status" value="1"/>
</dbReference>
<protein>
    <recommendedName>
        <fullName evidence="1">Methyltransferase domain-containing protein</fullName>
    </recommendedName>
</protein>
<dbReference type="AlphaFoldDB" id="A0A8J3IRG8"/>
<dbReference type="InterPro" id="IPR050723">
    <property type="entry name" value="CFA/CMAS"/>
</dbReference>
<dbReference type="Proteomes" id="UP000597444">
    <property type="component" value="Unassembled WGS sequence"/>
</dbReference>
<organism evidence="2 3">
    <name type="scientific">Reticulibacter mediterranei</name>
    <dbReference type="NCBI Taxonomy" id="2778369"/>
    <lineage>
        <taxon>Bacteria</taxon>
        <taxon>Bacillati</taxon>
        <taxon>Chloroflexota</taxon>
        <taxon>Ktedonobacteria</taxon>
        <taxon>Ktedonobacterales</taxon>
        <taxon>Reticulibacteraceae</taxon>
        <taxon>Reticulibacter</taxon>
    </lineage>
</organism>
<dbReference type="EMBL" id="BNJK01000001">
    <property type="protein sequence ID" value="GHO95592.1"/>
    <property type="molecule type" value="Genomic_DNA"/>
</dbReference>
<dbReference type="PANTHER" id="PTHR43667">
    <property type="entry name" value="CYCLOPROPANE-FATTY-ACYL-PHOSPHOLIPID SYNTHASE"/>
    <property type="match status" value="1"/>
</dbReference>
<keyword evidence="3" id="KW-1185">Reference proteome</keyword>
<dbReference type="InterPro" id="IPR025714">
    <property type="entry name" value="Methyltranfer_dom"/>
</dbReference>
<dbReference type="PANTHER" id="PTHR43667:SF2">
    <property type="entry name" value="FATTY ACID C-METHYL TRANSFERASE"/>
    <property type="match status" value="1"/>
</dbReference>
<dbReference type="SUPFAM" id="SSF53335">
    <property type="entry name" value="S-adenosyl-L-methionine-dependent methyltransferases"/>
    <property type="match status" value="1"/>
</dbReference>
<gene>
    <name evidence="2" type="ORF">KSF_056400</name>
</gene>